<dbReference type="PANTHER" id="PTHR44846:SF1">
    <property type="entry name" value="MANNOSYL-D-GLYCERATE TRANSPORT_METABOLISM SYSTEM REPRESSOR MNGR-RELATED"/>
    <property type="match status" value="1"/>
</dbReference>
<dbReference type="Gene3D" id="1.10.10.10">
    <property type="entry name" value="Winged helix-like DNA-binding domain superfamily/Winged helix DNA-binding domain"/>
    <property type="match status" value="1"/>
</dbReference>
<keyword evidence="2" id="KW-0238">DNA-binding</keyword>
<dbReference type="EMBL" id="PVNS01000013">
    <property type="protein sequence ID" value="PRO64723.1"/>
    <property type="molecule type" value="Genomic_DNA"/>
</dbReference>
<keyword evidence="1" id="KW-0805">Transcription regulation</keyword>
<keyword evidence="3" id="KW-0804">Transcription</keyword>
<dbReference type="InterPro" id="IPR050679">
    <property type="entry name" value="Bact_HTH_transcr_reg"/>
</dbReference>
<feature type="domain" description="HTH gntR-type" evidence="4">
    <location>
        <begin position="3"/>
        <end position="71"/>
    </location>
</feature>
<comment type="caution">
    <text evidence="5">The sequence shown here is derived from an EMBL/GenBank/DDBJ whole genome shotgun (WGS) entry which is preliminary data.</text>
</comment>
<dbReference type="InterPro" id="IPR036388">
    <property type="entry name" value="WH-like_DNA-bd_sf"/>
</dbReference>
<dbReference type="OrthoDB" id="9815017at2"/>
<protein>
    <submittedName>
        <fullName evidence="5">Transcriptional regulator</fullName>
    </submittedName>
</protein>
<dbReference type="PRINTS" id="PR00035">
    <property type="entry name" value="HTHGNTR"/>
</dbReference>
<dbReference type="InterPro" id="IPR000524">
    <property type="entry name" value="Tscrpt_reg_HTH_GntR"/>
</dbReference>
<dbReference type="GO" id="GO:0003700">
    <property type="term" value="F:DNA-binding transcription factor activity"/>
    <property type="evidence" value="ECO:0007669"/>
    <property type="project" value="InterPro"/>
</dbReference>
<dbReference type="Pfam" id="PF07702">
    <property type="entry name" value="UTRA"/>
    <property type="match status" value="1"/>
</dbReference>
<dbReference type="SMART" id="SM00345">
    <property type="entry name" value="HTH_GNTR"/>
    <property type="match status" value="1"/>
</dbReference>
<evidence type="ECO:0000259" key="4">
    <source>
        <dbReference type="PROSITE" id="PS50949"/>
    </source>
</evidence>
<proteinExistence type="predicted"/>
<dbReference type="RefSeq" id="WP_105960023.1">
    <property type="nucleotide sequence ID" value="NZ_PVNS01000013.1"/>
</dbReference>
<dbReference type="FunFam" id="1.10.10.10:FF:000079">
    <property type="entry name" value="GntR family transcriptional regulator"/>
    <property type="match status" value="1"/>
</dbReference>
<name>A0A2P6MEM6_ALKUR</name>
<organism evidence="5 6">
    <name type="scientific">Alkalicoccus urumqiensis</name>
    <name type="common">Bacillus urumqiensis</name>
    <dbReference type="NCBI Taxonomy" id="1548213"/>
    <lineage>
        <taxon>Bacteria</taxon>
        <taxon>Bacillati</taxon>
        <taxon>Bacillota</taxon>
        <taxon>Bacilli</taxon>
        <taxon>Bacillales</taxon>
        <taxon>Bacillaceae</taxon>
        <taxon>Alkalicoccus</taxon>
    </lineage>
</organism>
<evidence type="ECO:0000256" key="1">
    <source>
        <dbReference type="ARBA" id="ARBA00023015"/>
    </source>
</evidence>
<sequence length="239" mass="27278">MATPLYRQIAAEMKEEISRGTWKQDEAVPTEAALASHYDVSRVTVRKALKTLVQEQLLYKIQGSGTYVKANRVEHDIVSLQGFTEEMQALNVPFSNQILSFEKIIPETTVQHILNLSPDEKVFFVKRLRIMKGKPLVVEHTYLPSSLFPDIDRKVMSGSKYDYIEKELGFTIKKSEQEIVPLLPASDIQHLLEIGPGSPVLHLKLFSMLQDDTVFEYTELFFTGEAYKFTITASRKHRG</sequence>
<dbReference type="SMART" id="SM00866">
    <property type="entry name" value="UTRA"/>
    <property type="match status" value="1"/>
</dbReference>
<dbReference type="CDD" id="cd07377">
    <property type="entry name" value="WHTH_GntR"/>
    <property type="match status" value="1"/>
</dbReference>
<dbReference type="SUPFAM" id="SSF64288">
    <property type="entry name" value="Chorismate lyase-like"/>
    <property type="match status" value="1"/>
</dbReference>
<evidence type="ECO:0000313" key="6">
    <source>
        <dbReference type="Proteomes" id="UP000243650"/>
    </source>
</evidence>
<dbReference type="InterPro" id="IPR028978">
    <property type="entry name" value="Chorismate_lyase_/UTRA_dom_sf"/>
</dbReference>
<reference evidence="5 6" key="1">
    <citation type="submission" date="2018-03" db="EMBL/GenBank/DDBJ databases">
        <title>Bacillus urumqiensis sp. nov., a moderately haloalkaliphilic bacterium isolated from a salt lake.</title>
        <authorList>
            <person name="Zhao B."/>
            <person name="Liao Z."/>
        </authorList>
    </citation>
    <scope>NUCLEOTIDE SEQUENCE [LARGE SCALE GENOMIC DNA]</scope>
    <source>
        <strain evidence="5 6">BZ-SZ-XJ18</strain>
    </source>
</reference>
<dbReference type="Gene3D" id="3.40.1410.10">
    <property type="entry name" value="Chorismate lyase-like"/>
    <property type="match status" value="1"/>
</dbReference>
<keyword evidence="6" id="KW-1185">Reference proteome</keyword>
<dbReference type="GO" id="GO:0045892">
    <property type="term" value="P:negative regulation of DNA-templated transcription"/>
    <property type="evidence" value="ECO:0007669"/>
    <property type="project" value="TreeGrafter"/>
</dbReference>
<dbReference type="GO" id="GO:0003677">
    <property type="term" value="F:DNA binding"/>
    <property type="evidence" value="ECO:0007669"/>
    <property type="project" value="UniProtKB-KW"/>
</dbReference>
<evidence type="ECO:0000313" key="5">
    <source>
        <dbReference type="EMBL" id="PRO64723.1"/>
    </source>
</evidence>
<dbReference type="InterPro" id="IPR011663">
    <property type="entry name" value="UTRA"/>
</dbReference>
<evidence type="ECO:0000256" key="3">
    <source>
        <dbReference type="ARBA" id="ARBA00023163"/>
    </source>
</evidence>
<dbReference type="PANTHER" id="PTHR44846">
    <property type="entry name" value="MANNOSYL-D-GLYCERATE TRANSPORT/METABOLISM SYSTEM REPRESSOR MNGR-RELATED"/>
    <property type="match status" value="1"/>
</dbReference>
<gene>
    <name evidence="5" type="ORF">C6I21_13535</name>
</gene>
<dbReference type="InterPro" id="IPR036390">
    <property type="entry name" value="WH_DNA-bd_sf"/>
</dbReference>
<dbReference type="SUPFAM" id="SSF46785">
    <property type="entry name" value="Winged helix' DNA-binding domain"/>
    <property type="match status" value="1"/>
</dbReference>
<accession>A0A2P6MEM6</accession>
<dbReference type="AlphaFoldDB" id="A0A2P6MEM6"/>
<dbReference type="PROSITE" id="PS50949">
    <property type="entry name" value="HTH_GNTR"/>
    <property type="match status" value="1"/>
</dbReference>
<dbReference type="Pfam" id="PF00392">
    <property type="entry name" value="GntR"/>
    <property type="match status" value="1"/>
</dbReference>
<dbReference type="Proteomes" id="UP000243650">
    <property type="component" value="Unassembled WGS sequence"/>
</dbReference>
<evidence type="ECO:0000256" key="2">
    <source>
        <dbReference type="ARBA" id="ARBA00023125"/>
    </source>
</evidence>